<accession>A0A4R5W5P9</accession>
<dbReference type="Gene3D" id="3.30.310.170">
    <property type="entry name" value="Outer membrane protein assembly factor BamC"/>
    <property type="match status" value="1"/>
</dbReference>
<evidence type="ECO:0000313" key="3">
    <source>
        <dbReference type="EMBL" id="TDK68379.1"/>
    </source>
</evidence>
<dbReference type="InterPro" id="IPR042268">
    <property type="entry name" value="BamC_C"/>
</dbReference>
<protein>
    <submittedName>
        <fullName evidence="3">Outer membrane protein assembly factor BamC</fullName>
    </submittedName>
</protein>
<dbReference type="InterPro" id="IPR010653">
    <property type="entry name" value="NlpB/DapX"/>
</dbReference>
<dbReference type="AlphaFoldDB" id="A0A4R5W5P9"/>
<keyword evidence="4" id="KW-1185">Reference proteome</keyword>
<feature type="region of interest" description="Disordered" evidence="1">
    <location>
        <begin position="41"/>
        <end position="76"/>
    </location>
</feature>
<gene>
    <name evidence="3" type="primary">bamC</name>
    <name evidence="3" type="ORF">E2I14_02220</name>
</gene>
<organism evidence="3 4">
    <name type="scientific">Sapientia aquatica</name>
    <dbReference type="NCBI Taxonomy" id="1549640"/>
    <lineage>
        <taxon>Bacteria</taxon>
        <taxon>Pseudomonadati</taxon>
        <taxon>Pseudomonadota</taxon>
        <taxon>Betaproteobacteria</taxon>
        <taxon>Burkholderiales</taxon>
        <taxon>Oxalobacteraceae</taxon>
        <taxon>Sapientia</taxon>
    </lineage>
</organism>
<reference evidence="3 4" key="1">
    <citation type="submission" date="2019-03" db="EMBL/GenBank/DDBJ databases">
        <title>Sapientia aquatica gen. nov., sp. nov., isolated from a crater lake.</title>
        <authorList>
            <person name="Felfoldi T."/>
            <person name="Szabo A."/>
            <person name="Toth E."/>
            <person name="Schumann P."/>
            <person name="Keki Z."/>
            <person name="Marialigeti K."/>
            <person name="Mathe I."/>
        </authorList>
    </citation>
    <scope>NUCLEOTIDE SEQUENCE [LARGE SCALE GENOMIC DNA]</scope>
    <source>
        <strain evidence="3 4">SA-152</strain>
    </source>
</reference>
<dbReference type="OrthoDB" id="5291099at2"/>
<comment type="caution">
    <text evidence="3">The sequence shown here is derived from an EMBL/GenBank/DDBJ whole genome shotgun (WGS) entry which is preliminary data.</text>
</comment>
<proteinExistence type="predicted"/>
<feature type="compositionally biased region" description="Basic and acidic residues" evidence="1">
    <location>
        <begin position="41"/>
        <end position="51"/>
    </location>
</feature>
<dbReference type="PROSITE" id="PS51257">
    <property type="entry name" value="PROKAR_LIPOPROTEIN"/>
    <property type="match status" value="1"/>
</dbReference>
<evidence type="ECO:0000256" key="2">
    <source>
        <dbReference type="SAM" id="SignalP"/>
    </source>
</evidence>
<feature type="chain" id="PRO_5020211623" evidence="2">
    <location>
        <begin position="27"/>
        <end position="383"/>
    </location>
</feature>
<evidence type="ECO:0000313" key="4">
    <source>
        <dbReference type="Proteomes" id="UP000294829"/>
    </source>
</evidence>
<dbReference type="Pfam" id="PF06804">
    <property type="entry name" value="Lipoprotein_18"/>
    <property type="match status" value="1"/>
</dbReference>
<dbReference type="Proteomes" id="UP000294829">
    <property type="component" value="Unassembled WGS sequence"/>
</dbReference>
<dbReference type="RefSeq" id="WP_133324985.1">
    <property type="nucleotide sequence ID" value="NZ_SMYL01000001.1"/>
</dbReference>
<dbReference type="EMBL" id="SMYL01000001">
    <property type="protein sequence ID" value="TDK68379.1"/>
    <property type="molecule type" value="Genomic_DNA"/>
</dbReference>
<feature type="signal peptide" evidence="2">
    <location>
        <begin position="1"/>
        <end position="26"/>
    </location>
</feature>
<sequence>MTIRNNSLTKLIPLLTVVAIAGCSTAGSLFTPDKIDYKSASEKKVEPKLDVPPDLSQISRDNRYSIPENGSTGPLTASGFNASRTAGAANIPAAVTSTSVALNSWQNMHIERDGSQRWLVVPQNADVLFPKIKDFWQENGFLINEETPAAGVMETDWAENRAKIPQDFLRKTIGYVFDSLYSTGERDKFRTRLERREDGSTEVYISHRGVEEVLTGSDKTGSTWAARPNDPGLEVAFLSRLMVRLGATEEKAKEIVAGTVVLPVKAKFVKVGSTASIDVEESFDRAWRRVGLALDRVNFTVEDRDRAQGIYFVRYIDQDSASSSQGFFAKIFSSDKEKDTKRYRILVKGEQNLTHVTIQNNDGTPENSTASEKILNLLLEQLK</sequence>
<evidence type="ECO:0000256" key="1">
    <source>
        <dbReference type="SAM" id="MobiDB-lite"/>
    </source>
</evidence>
<name>A0A4R5W5P9_9BURK</name>
<keyword evidence="2" id="KW-0732">Signal</keyword>